<feature type="region of interest" description="Disordered" evidence="1">
    <location>
        <begin position="1"/>
        <end position="20"/>
    </location>
</feature>
<evidence type="ECO:0000313" key="2">
    <source>
        <dbReference type="EMBL" id="KAA9016875.1"/>
    </source>
</evidence>
<name>A0A5J5I253_9SPHN</name>
<evidence type="ECO:0000313" key="4">
    <source>
        <dbReference type="Proteomes" id="UP000325933"/>
    </source>
</evidence>
<evidence type="ECO:0000256" key="1">
    <source>
        <dbReference type="SAM" id="MobiDB-lite"/>
    </source>
</evidence>
<dbReference type="EMBL" id="VYQB01000007">
    <property type="protein sequence ID" value="KAA9016875.1"/>
    <property type="molecule type" value="Genomic_DNA"/>
</dbReference>
<organism evidence="3 4">
    <name type="scientific">Sphingobium limneticum</name>
    <dbReference type="NCBI Taxonomy" id="1007511"/>
    <lineage>
        <taxon>Bacteria</taxon>
        <taxon>Pseudomonadati</taxon>
        <taxon>Pseudomonadota</taxon>
        <taxon>Alphaproteobacteria</taxon>
        <taxon>Sphingomonadales</taxon>
        <taxon>Sphingomonadaceae</taxon>
        <taxon>Sphingobium</taxon>
    </lineage>
</organism>
<reference evidence="4 5" key="1">
    <citation type="submission" date="2019-09" db="EMBL/GenBank/DDBJ databases">
        <authorList>
            <person name="Feng G."/>
        </authorList>
    </citation>
    <scope>NUCLEOTIDE SEQUENCE [LARGE SCALE GENOMIC DNA]</scope>
    <source>
        <strain evidence="3 4">KACC 19283</strain>
        <strain evidence="2 5">KACC 19284</strain>
    </source>
</reference>
<dbReference type="Proteomes" id="UP000326364">
    <property type="component" value="Unassembled WGS sequence"/>
</dbReference>
<proteinExistence type="predicted"/>
<accession>A0A5J5I253</accession>
<dbReference type="Proteomes" id="UP000325933">
    <property type="component" value="Unassembled WGS sequence"/>
</dbReference>
<dbReference type="AlphaFoldDB" id="A0A5J5I253"/>
<sequence length="376" mass="41214">MTNDSDDRGGQGMIESSVEVSSIDDLDRNAIRKGRKAAAKRAKRIVGKRYDDVIGARPPGSRPGDQILAAAVALYDDGPIKRRDLKSVIAKLESNIRRGLPDLTVIRAPRSASSQPEHVGVMVYETRAVTENTDRIVTAENHSVVLAEARVIFISGLLPGGTRPHLFERVVERDPGRLSMSAVLLQLSAIWPTLLWMRMKQRREGRGLPITEVITPFANGLLFGSLEKLDGLPPAGPTVVDWGWPAQQTRQAHDFYADANGTRLWARTNTFVDGLLLAPDQQRLRDMLQSFLADFPDIVADNNWRWRFGFGTSDPAVAIVAKTFKISEPSDERRAAALAALEAIVATDVWKSVTARSLESQSRSAARSSSAVTISA</sequence>
<keyword evidence="5" id="KW-1185">Reference proteome</keyword>
<evidence type="ECO:0000313" key="5">
    <source>
        <dbReference type="Proteomes" id="UP000326364"/>
    </source>
</evidence>
<comment type="caution">
    <text evidence="3">The sequence shown here is derived from an EMBL/GenBank/DDBJ whole genome shotgun (WGS) entry which is preliminary data.</text>
</comment>
<dbReference type="RefSeq" id="WP_150425784.1">
    <property type="nucleotide sequence ID" value="NZ_VYQA01000007.1"/>
</dbReference>
<protein>
    <submittedName>
        <fullName evidence="3">Uncharacterized protein</fullName>
    </submittedName>
</protein>
<gene>
    <name evidence="3" type="ORF">F4U95_11605</name>
    <name evidence="2" type="ORF">F4U96_11660</name>
</gene>
<dbReference type="EMBL" id="VYQA01000007">
    <property type="protein sequence ID" value="KAA9029854.1"/>
    <property type="molecule type" value="Genomic_DNA"/>
</dbReference>
<evidence type="ECO:0000313" key="3">
    <source>
        <dbReference type="EMBL" id="KAA9029854.1"/>
    </source>
</evidence>